<evidence type="ECO:0000313" key="9">
    <source>
        <dbReference type="Proteomes" id="UP000245946"/>
    </source>
</evidence>
<evidence type="ECO:0000313" key="8">
    <source>
        <dbReference type="EMBL" id="PWN96995.1"/>
    </source>
</evidence>
<feature type="domain" description="TAF6 C-terminal HEAT repeat" evidence="7">
    <location>
        <begin position="132"/>
        <end position="330"/>
    </location>
</feature>
<feature type="region of interest" description="Disordered" evidence="6">
    <location>
        <begin position="414"/>
        <end position="451"/>
    </location>
</feature>
<organism evidence="8 9">
    <name type="scientific">Tilletiopsis washingtonensis</name>
    <dbReference type="NCBI Taxonomy" id="58919"/>
    <lineage>
        <taxon>Eukaryota</taxon>
        <taxon>Fungi</taxon>
        <taxon>Dikarya</taxon>
        <taxon>Basidiomycota</taxon>
        <taxon>Ustilaginomycotina</taxon>
        <taxon>Exobasidiomycetes</taxon>
        <taxon>Entylomatales</taxon>
        <taxon>Entylomatales incertae sedis</taxon>
        <taxon>Tilletiopsis</taxon>
    </lineage>
</organism>
<feature type="compositionally biased region" description="Low complexity" evidence="6">
    <location>
        <begin position="100"/>
        <end position="122"/>
    </location>
</feature>
<comment type="similarity">
    <text evidence="2">Belongs to the TAF6 family.</text>
</comment>
<dbReference type="InterPro" id="IPR011442">
    <property type="entry name" value="TAF6_C"/>
</dbReference>
<protein>
    <recommendedName>
        <fullName evidence="7">TAF6 C-terminal HEAT repeat domain-containing protein</fullName>
    </recommendedName>
</protein>
<dbReference type="InterPro" id="IPR037796">
    <property type="entry name" value="TAF6"/>
</dbReference>
<keyword evidence="4" id="KW-0804">Transcription</keyword>
<dbReference type="OrthoDB" id="361039at2759"/>
<dbReference type="PANTHER" id="PTHR10221">
    <property type="entry name" value="TRANSCRIPTION INITIATION FACTOR TFIID SUBUNIT 6"/>
    <property type="match status" value="1"/>
</dbReference>
<dbReference type="GeneID" id="37270390"/>
<dbReference type="GO" id="GO:0005669">
    <property type="term" value="C:transcription factor TFIID complex"/>
    <property type="evidence" value="ECO:0007669"/>
    <property type="project" value="InterPro"/>
</dbReference>
<dbReference type="PANTHER" id="PTHR10221:SF9">
    <property type="entry name" value="TRANSCRIPTION INITIATION FACTOR TFIID SUBUNIT 6"/>
    <property type="match status" value="1"/>
</dbReference>
<keyword evidence="3" id="KW-0805">Transcription regulation</keyword>
<dbReference type="GO" id="GO:0016251">
    <property type="term" value="F:RNA polymerase II general transcription initiation factor activity"/>
    <property type="evidence" value="ECO:0007669"/>
    <property type="project" value="InterPro"/>
</dbReference>
<dbReference type="GO" id="GO:0051123">
    <property type="term" value="P:RNA polymerase II preinitiation complex assembly"/>
    <property type="evidence" value="ECO:0007669"/>
    <property type="project" value="TreeGrafter"/>
</dbReference>
<keyword evidence="5" id="KW-0539">Nucleus</keyword>
<comment type="subcellular location">
    <subcellularLocation>
        <location evidence="1">Nucleus</location>
    </subcellularLocation>
</comment>
<feature type="compositionally biased region" description="Acidic residues" evidence="6">
    <location>
        <begin position="439"/>
        <end position="451"/>
    </location>
</feature>
<proteinExistence type="inferred from homology"/>
<feature type="compositionally biased region" description="Basic and acidic residues" evidence="6">
    <location>
        <begin position="415"/>
        <end position="438"/>
    </location>
</feature>
<name>A0A316Z9Q7_9BASI</name>
<evidence type="ECO:0000256" key="4">
    <source>
        <dbReference type="ARBA" id="ARBA00023163"/>
    </source>
</evidence>
<dbReference type="Gene3D" id="1.25.40.770">
    <property type="entry name" value="TAF6, C-terminal HEAT repeat domain"/>
    <property type="match status" value="1"/>
</dbReference>
<dbReference type="STRING" id="58919.A0A316Z9Q7"/>
<dbReference type="GO" id="GO:0000124">
    <property type="term" value="C:SAGA complex"/>
    <property type="evidence" value="ECO:0007669"/>
    <property type="project" value="InterPro"/>
</dbReference>
<dbReference type="EMBL" id="KZ819297">
    <property type="protein sequence ID" value="PWN96995.1"/>
    <property type="molecule type" value="Genomic_DNA"/>
</dbReference>
<dbReference type="SUPFAM" id="SSF48371">
    <property type="entry name" value="ARM repeat"/>
    <property type="match status" value="1"/>
</dbReference>
<dbReference type="InterPro" id="IPR046344">
    <property type="entry name" value="TAF6_C_sf"/>
</dbReference>
<evidence type="ECO:0000259" key="7">
    <source>
        <dbReference type="Pfam" id="PF07571"/>
    </source>
</evidence>
<dbReference type="AlphaFoldDB" id="A0A316Z9Q7"/>
<evidence type="ECO:0000256" key="3">
    <source>
        <dbReference type="ARBA" id="ARBA00023015"/>
    </source>
</evidence>
<dbReference type="Proteomes" id="UP000245946">
    <property type="component" value="Unassembled WGS sequence"/>
</dbReference>
<reference evidence="8 9" key="1">
    <citation type="journal article" date="2018" name="Mol. Biol. Evol.">
        <title>Broad Genomic Sampling Reveals a Smut Pathogenic Ancestry of the Fungal Clade Ustilaginomycotina.</title>
        <authorList>
            <person name="Kijpornyongpan T."/>
            <person name="Mondo S.J."/>
            <person name="Barry K."/>
            <person name="Sandor L."/>
            <person name="Lee J."/>
            <person name="Lipzen A."/>
            <person name="Pangilinan J."/>
            <person name="LaButti K."/>
            <person name="Hainaut M."/>
            <person name="Henrissat B."/>
            <person name="Grigoriev I.V."/>
            <person name="Spatafora J.W."/>
            <person name="Aime M.C."/>
        </authorList>
    </citation>
    <scope>NUCLEOTIDE SEQUENCE [LARGE SCALE GENOMIC DNA]</scope>
    <source>
        <strain evidence="8 9">MCA 4186</strain>
    </source>
</reference>
<gene>
    <name evidence="8" type="ORF">FA09DRAFT_331037</name>
</gene>
<evidence type="ECO:0000256" key="5">
    <source>
        <dbReference type="ARBA" id="ARBA00023242"/>
    </source>
</evidence>
<feature type="region of interest" description="Disordered" evidence="6">
    <location>
        <begin position="100"/>
        <end position="123"/>
    </location>
</feature>
<keyword evidence="9" id="KW-1185">Reference proteome</keyword>
<dbReference type="Pfam" id="PF07571">
    <property type="entry name" value="TAF6_C"/>
    <property type="match status" value="1"/>
</dbReference>
<accession>A0A316Z9Q7</accession>
<dbReference type="GO" id="GO:0046695">
    <property type="term" value="C:SLIK (SAGA-like) complex"/>
    <property type="evidence" value="ECO:0007669"/>
    <property type="project" value="InterPro"/>
</dbReference>
<dbReference type="GO" id="GO:0003713">
    <property type="term" value="F:transcription coactivator activity"/>
    <property type="evidence" value="ECO:0007669"/>
    <property type="project" value="TreeGrafter"/>
</dbReference>
<dbReference type="CDD" id="cd08050">
    <property type="entry name" value="TAF6C"/>
    <property type="match status" value="1"/>
</dbReference>
<evidence type="ECO:0000256" key="1">
    <source>
        <dbReference type="ARBA" id="ARBA00004123"/>
    </source>
</evidence>
<dbReference type="InterPro" id="IPR016024">
    <property type="entry name" value="ARM-type_fold"/>
</dbReference>
<sequence length="451" mass="47702">MLSVSCVSRCCATQPIYGFLSPSRGHSSTSALASPSFRRVQTPSGPMHVLNDVEIDLETLPSRVVPERGAGVGWAAHWLAIEGVQPAIPQNPVRPSAGMRPGAFAAPAPAQSAGAEQGSATGKSASVKPLIKHVLSRELQLYFERIVSSLLAAPLPPAPDTAAASTSADAQSAPTNSAREAALAALRGDAGLAQLLPYLVQWVGEQTTAHLTDAQALSVVLRAAEALLHNSTLVIEPYLHQLLPSLLSVLLSSTLPASPLLRTHAAALLRHIVVQHSSSYPSLRPRLLRTLRAALQARSTPAGQSAATKTGAVLGVRGLGKEAIKKVLVQQDTMEALGQWCSEKEEEAGEVQRVVLEALSDLAPSYSSRRRPANGTASSALSARVGDFWAEQLMRADAATAREALLALLADETEEARHVESTHEHLETEGQRGERPQEQEADGDDTEMALL</sequence>
<evidence type="ECO:0000256" key="6">
    <source>
        <dbReference type="SAM" id="MobiDB-lite"/>
    </source>
</evidence>
<dbReference type="RefSeq" id="XP_025597274.1">
    <property type="nucleotide sequence ID" value="XM_025742846.1"/>
</dbReference>
<evidence type="ECO:0000256" key="2">
    <source>
        <dbReference type="ARBA" id="ARBA00007688"/>
    </source>
</evidence>